<dbReference type="EMBL" id="NCXO01000032">
    <property type="protein sequence ID" value="OSC32826.1"/>
    <property type="molecule type" value="Genomic_DNA"/>
</dbReference>
<proteinExistence type="predicted"/>
<evidence type="ECO:0000313" key="1">
    <source>
        <dbReference type="EMBL" id="OSC32826.1"/>
    </source>
</evidence>
<reference evidence="1 2" key="1">
    <citation type="submission" date="2017-04" db="EMBL/GenBank/DDBJ databases">
        <title>The new phylogeny of genus Mycobacterium.</title>
        <authorList>
            <person name="Tortoli E."/>
            <person name="Trovato A."/>
            <person name="Cirillo D.M."/>
        </authorList>
    </citation>
    <scope>NUCLEOTIDE SEQUENCE [LARGE SCALE GENOMIC DNA]</scope>
    <source>
        <strain evidence="1 2">KCTC 19819</strain>
    </source>
</reference>
<dbReference type="AlphaFoldDB" id="A0A7I7SCY7"/>
<protein>
    <submittedName>
        <fullName evidence="1">Uncharacterized protein</fullName>
    </submittedName>
</protein>
<dbReference type="RefSeq" id="WP_085304552.1">
    <property type="nucleotide sequence ID" value="NZ_AP022594.1"/>
</dbReference>
<keyword evidence="2" id="KW-1185">Reference proteome</keyword>
<organism evidence="1 2">
    <name type="scientific">Mycolicibacillus koreensis</name>
    <dbReference type="NCBI Taxonomy" id="1069220"/>
    <lineage>
        <taxon>Bacteria</taxon>
        <taxon>Bacillati</taxon>
        <taxon>Actinomycetota</taxon>
        <taxon>Actinomycetes</taxon>
        <taxon>Mycobacteriales</taxon>
        <taxon>Mycobacteriaceae</taxon>
        <taxon>Mycolicibacillus</taxon>
    </lineage>
</organism>
<gene>
    <name evidence="1" type="ORF">B8W67_13990</name>
</gene>
<dbReference type="Proteomes" id="UP000193577">
    <property type="component" value="Unassembled WGS sequence"/>
</dbReference>
<evidence type="ECO:0000313" key="2">
    <source>
        <dbReference type="Proteomes" id="UP000193577"/>
    </source>
</evidence>
<name>A0A7I7SCY7_9MYCO</name>
<sequence length="99" mass="9754">MASTRALGFAYLVVAAPDGSRLTDSAVLAAINAAAASRGIQITPEGSDALDAARDIIVADAVSAAGGGGHAIVGDTLYVAAPGISIDDLITEARNGELF</sequence>
<comment type="caution">
    <text evidence="1">The sequence shown here is derived from an EMBL/GenBank/DDBJ whole genome shotgun (WGS) entry which is preliminary data.</text>
</comment>
<accession>A0A7I7SCY7</accession>